<gene>
    <name evidence="1" type="ORF">ESP70_015395</name>
</gene>
<evidence type="ECO:0000313" key="2">
    <source>
        <dbReference type="Proteomes" id="UP000380867"/>
    </source>
</evidence>
<organism evidence="1 2">
    <name type="scientific">Aeromicrobium ginsengisoli</name>
    <dbReference type="NCBI Taxonomy" id="363867"/>
    <lineage>
        <taxon>Bacteria</taxon>
        <taxon>Bacillati</taxon>
        <taxon>Actinomycetota</taxon>
        <taxon>Actinomycetes</taxon>
        <taxon>Propionibacteriales</taxon>
        <taxon>Nocardioidaceae</taxon>
        <taxon>Aeromicrobium</taxon>
    </lineage>
</organism>
<protein>
    <submittedName>
        <fullName evidence="1">Uncharacterized protein</fullName>
    </submittedName>
</protein>
<comment type="caution">
    <text evidence="1">The sequence shown here is derived from an EMBL/GenBank/DDBJ whole genome shotgun (WGS) entry which is preliminary data.</text>
</comment>
<reference evidence="1" key="1">
    <citation type="submission" date="2019-09" db="EMBL/GenBank/DDBJ databases">
        <authorList>
            <person name="Li J."/>
        </authorList>
    </citation>
    <scope>NUCLEOTIDE SEQUENCE [LARGE SCALE GENOMIC DNA]</scope>
    <source>
        <strain evidence="1">JCM 14732</strain>
    </source>
</reference>
<proteinExistence type="predicted"/>
<dbReference type="Proteomes" id="UP000380867">
    <property type="component" value="Unassembled WGS sequence"/>
</dbReference>
<dbReference type="OrthoDB" id="3493814at2"/>
<dbReference type="EMBL" id="SDPQ02000003">
    <property type="protein sequence ID" value="KAA1395538.1"/>
    <property type="molecule type" value="Genomic_DNA"/>
</dbReference>
<evidence type="ECO:0000313" key="1">
    <source>
        <dbReference type="EMBL" id="KAA1395538.1"/>
    </source>
</evidence>
<sequence>MVARTDGPFEYWEVTGDAVRSAAEAPGSNADVIQSLAGELEGDETRAANAIEGDIEAGVTANTTAAKTTAQNLAAKGQYAVGLLKQFGADVDTFDTTVNQINIDYKTRYDNTIFGMHHQPEYRTGEETIDYAAVAASIKADLMARYHKAEGVIDDAADTIASMFKQGPTDANVKELMIAGLIPLSAASVFPGVTLTDSEKQQALANTIKGMTPEQQAQYVKDHKEIDAKTAEVISPEAQKILASDVADDIKNKTIDAESVRILGLMQNSAPFAHAFYSQVTPDQMTGAIEKLSSEAYPNGPFHAGVGSTGADPLDKGKIDLYKNFLSAAGGTLATYSKGTGEYAPPADAGITWGKAITDEDHPQNAGALSLLLREGGENHEFDGKFLSDVADTVYTYERDHEDDQPWGSRGSQVIDPDAKIGNNDDNIWGVRSFDAMANVLGAMKESPDAAQMFFADGYPDGDTSKDNSRLEYLLTERSFSKDLADWKSGDEGDGLGLALEAATIGHDTRNQLGADLASDAFTIIAEKSGSGDSGWSPVDGKWHTWPGLTDSLGTIAAGYVGDIYDTIDNNPPGDGPHLQISQENLDKLLGEIGRGEDKSGIETLTAAAVMEGNNRIGEHIRDWQEDHPGEPLTMEALSKSGLGSLLEGRGSTNGEILKHLLDKSVLVDVDDEKLAETRAAYVAKAFDIATSFAPGADKVLSATASEVSKTTYDTLSGEALSLLGDKVSAAPDALSTKYTEDQTKALPNQIEYGLVNQLHQSGYLGKQGDYAGIPDSLLTGPEGHQTIRPDLYDADGIEKFDTKGLTAAQVAQIKEDWRTWQESDPRAFSETLSASVLNGFDRAVRE</sequence>
<dbReference type="AlphaFoldDB" id="A0A5M4FAZ8"/>
<keyword evidence="2" id="KW-1185">Reference proteome</keyword>
<accession>A0A5M4FAZ8</accession>
<name>A0A5M4FAZ8_9ACTN</name>
<dbReference type="RefSeq" id="WP_149690201.1">
    <property type="nucleotide sequence ID" value="NZ_SDPQ02000003.1"/>
</dbReference>